<evidence type="ECO:0008006" key="3">
    <source>
        <dbReference type="Google" id="ProtNLM"/>
    </source>
</evidence>
<dbReference type="EMBL" id="WUMK01000004">
    <property type="protein sequence ID" value="MXN45930.1"/>
    <property type="molecule type" value="Genomic_DNA"/>
</dbReference>
<keyword evidence="2" id="KW-1185">Reference proteome</keyword>
<organism evidence="1 2">
    <name type="scientific">Shinella kummerowiae</name>
    <dbReference type="NCBI Taxonomy" id="417745"/>
    <lineage>
        <taxon>Bacteria</taxon>
        <taxon>Pseudomonadati</taxon>
        <taxon>Pseudomonadota</taxon>
        <taxon>Alphaproteobacteria</taxon>
        <taxon>Hyphomicrobiales</taxon>
        <taxon>Rhizobiaceae</taxon>
        <taxon>Shinella</taxon>
    </lineage>
</organism>
<comment type="caution">
    <text evidence="1">The sequence shown here is derived from an EMBL/GenBank/DDBJ whole genome shotgun (WGS) entry which is preliminary data.</text>
</comment>
<evidence type="ECO:0000313" key="1">
    <source>
        <dbReference type="EMBL" id="MXN45930.1"/>
    </source>
</evidence>
<gene>
    <name evidence="1" type="ORF">GR138_12070</name>
</gene>
<dbReference type="OrthoDB" id="7822067at2"/>
<evidence type="ECO:0000313" key="2">
    <source>
        <dbReference type="Proteomes" id="UP000435802"/>
    </source>
</evidence>
<accession>A0A6N8SGP9</accession>
<sequence>MHSGGYERMSSEDIERRVAEMDGYRTFMRSTTSHYDPIFTPLFTAIGFSTVGIAGTSISAVSIASAIATTALSIGLQYLLAPKPPKPDDGKQPMTQAIPYRHWVVGRRRVSGAYMLWDSKGKYLYAVQAIAGHKISSINRYWLHDDEVTLDVDSNVEALADGRYKSNMVQVYSRLGLPTETAYAPLVEALAADDVWTENHRGDGQASIALVAKTPVAKYYTERFPYGAPRLSVEVDGAFVWDYRIDEDPSNPAAWVFSRNAALIMAWHQCFNEFGHKRDYAKAILPVIDMWKAEADVCDEDVPLSGGGTEKRYLCDGFATAENDPKVGTNAILAACDGWICERGDGALLFVVGKFREEYCTTLRDRDITGYQLQHDVLFKDECNRLVPKFTYPATDYTTSDTDFFEDTDAQLLSGRVLAQEADYGWCTQWRQARRLGIRDWRRFQQKKKGTLDVRLCGINAVYSRWIRMETPLGLPSLHDAIIENRRSVLALTKGGYTMDFIQHPENIDDWTPATDEGAAPPVPPKPTIAGIPTPEIDTIEVVPKSGVVFLRISIPVPDGDEDEVDDKSLAVRYRLKDAGLGVPGEWVEQIFHEPEIVADVMIVSTAPVPSDELLEVEAAYISAKGKYGLWSITEEIFTTSDPVAPSALTVFTQTAAAPHLGHAVFSLTTANDAHLKTVKLYRKATGVALNIAVDTPLATLTVASSIAATYGYTDGDASRTNIISNGDFAASLTGWTAGSGWSWNAGVAKKTAGTASDLTQAVGGMAAGDVMRIAVDMSARTAGQMTISLTGTTNVNSTGKTVNGSYLERLTANASSVGFRLRGDATFDGAGDNVVVFKETGTCAPQGVWDYYAVPFNGSGVAGATSGPVTVTII</sequence>
<protein>
    <recommendedName>
        <fullName evidence="3">Tip attachment protein J domain-containing protein</fullName>
    </recommendedName>
</protein>
<dbReference type="AlphaFoldDB" id="A0A6N8SGP9"/>
<dbReference type="Proteomes" id="UP000435802">
    <property type="component" value="Unassembled WGS sequence"/>
</dbReference>
<reference evidence="1 2" key="1">
    <citation type="submission" date="2019-12" db="EMBL/GenBank/DDBJ databases">
        <title>Shinella kummerowiae sp. nov., a symbiotic bacterium isolated from root nodules of the herbal legume Kummerowia stipulacea.</title>
        <authorList>
            <person name="Gao J."/>
        </authorList>
    </citation>
    <scope>NUCLEOTIDE SEQUENCE [LARGE SCALE GENOMIC DNA]</scope>
    <source>
        <strain evidence="1 2">CCBAU 25048</strain>
    </source>
</reference>
<proteinExistence type="predicted"/>
<name>A0A6N8SGP9_9HYPH</name>